<dbReference type="GO" id="GO:0003755">
    <property type="term" value="F:peptidyl-prolyl cis-trans isomerase activity"/>
    <property type="evidence" value="ECO:0007669"/>
    <property type="project" value="UniProtKB-KW"/>
</dbReference>
<dbReference type="EMBL" id="JAGSPN010000007">
    <property type="protein sequence ID" value="MBR7782642.1"/>
    <property type="molecule type" value="Genomic_DNA"/>
</dbReference>
<dbReference type="SUPFAM" id="SSF109998">
    <property type="entry name" value="Triger factor/SurA peptide-binding domain-like"/>
    <property type="match status" value="1"/>
</dbReference>
<dbReference type="InterPro" id="IPR023058">
    <property type="entry name" value="PPIase_PpiC_CS"/>
</dbReference>
<organism evidence="14 15">
    <name type="scientific">Undibacterium luofuense</name>
    <dbReference type="NCBI Taxonomy" id="2828733"/>
    <lineage>
        <taxon>Bacteria</taxon>
        <taxon>Pseudomonadati</taxon>
        <taxon>Pseudomonadota</taxon>
        <taxon>Betaproteobacteria</taxon>
        <taxon>Burkholderiales</taxon>
        <taxon>Oxalobacteraceae</taxon>
        <taxon>Undibacterium</taxon>
    </lineage>
</organism>
<dbReference type="RefSeq" id="WP_212687954.1">
    <property type="nucleotide sequence ID" value="NZ_JAGSPN010000007.1"/>
</dbReference>
<proteinExistence type="inferred from homology"/>
<evidence type="ECO:0000256" key="5">
    <source>
        <dbReference type="ARBA" id="ARBA00022989"/>
    </source>
</evidence>
<dbReference type="Pfam" id="PF13624">
    <property type="entry name" value="SurA_N_3"/>
    <property type="match status" value="1"/>
</dbReference>
<evidence type="ECO:0000256" key="2">
    <source>
        <dbReference type="ARBA" id="ARBA00022475"/>
    </source>
</evidence>
<keyword evidence="7" id="KW-0143">Chaperone</keyword>
<dbReference type="GO" id="GO:0005886">
    <property type="term" value="C:plasma membrane"/>
    <property type="evidence" value="ECO:0007669"/>
    <property type="project" value="UniProtKB-SubCell"/>
</dbReference>
<evidence type="ECO:0000256" key="4">
    <source>
        <dbReference type="ARBA" id="ARBA00022692"/>
    </source>
</evidence>
<keyword evidence="2" id="KW-1003">Cell membrane</keyword>
<name>A0A941DKC5_9BURK</name>
<keyword evidence="15" id="KW-1185">Reference proteome</keyword>
<keyword evidence="6" id="KW-0472">Membrane</keyword>
<dbReference type="SUPFAM" id="SSF54534">
    <property type="entry name" value="FKBP-like"/>
    <property type="match status" value="1"/>
</dbReference>
<evidence type="ECO:0000256" key="6">
    <source>
        <dbReference type="ARBA" id="ARBA00023136"/>
    </source>
</evidence>
<feature type="domain" description="PpiC" evidence="13">
    <location>
        <begin position="267"/>
        <end position="370"/>
    </location>
</feature>
<reference evidence="14" key="1">
    <citation type="submission" date="2021-04" db="EMBL/GenBank/DDBJ databases">
        <title>novel species isolated from subtropical streams in China.</title>
        <authorList>
            <person name="Lu H."/>
        </authorList>
    </citation>
    <scope>NUCLEOTIDE SEQUENCE</scope>
    <source>
        <strain evidence="14">LFS511W</strain>
    </source>
</reference>
<keyword evidence="5" id="KW-1133">Transmembrane helix</keyword>
<dbReference type="InterPro" id="IPR046357">
    <property type="entry name" value="PPIase_dom_sf"/>
</dbReference>
<evidence type="ECO:0000313" key="14">
    <source>
        <dbReference type="EMBL" id="MBR7782642.1"/>
    </source>
</evidence>
<dbReference type="InterPro" id="IPR027304">
    <property type="entry name" value="Trigger_fact/SurA_dom_sf"/>
</dbReference>
<keyword evidence="12" id="KW-0697">Rotamase</keyword>
<evidence type="ECO:0000259" key="13">
    <source>
        <dbReference type="PROSITE" id="PS50198"/>
    </source>
</evidence>
<comment type="caution">
    <text evidence="14">The sequence shown here is derived from an EMBL/GenBank/DDBJ whole genome shotgun (WGS) entry which is preliminary data.</text>
</comment>
<dbReference type="InterPro" id="IPR000297">
    <property type="entry name" value="PPIase_PpiC"/>
</dbReference>
<comment type="similarity">
    <text evidence="9">Belongs to the PpiD chaperone family.</text>
</comment>
<dbReference type="AlphaFoldDB" id="A0A941DKC5"/>
<evidence type="ECO:0000256" key="1">
    <source>
        <dbReference type="ARBA" id="ARBA00004382"/>
    </source>
</evidence>
<dbReference type="PROSITE" id="PS01096">
    <property type="entry name" value="PPIC_PPIASE_1"/>
    <property type="match status" value="1"/>
</dbReference>
<evidence type="ECO:0000313" key="15">
    <source>
        <dbReference type="Proteomes" id="UP000680067"/>
    </source>
</evidence>
<protein>
    <recommendedName>
        <fullName evidence="10">Periplasmic chaperone PpiD</fullName>
    </recommendedName>
    <alternativeName>
        <fullName evidence="11">Periplasmic folding chaperone</fullName>
    </alternativeName>
</protein>
<dbReference type="PANTHER" id="PTHR47529:SF1">
    <property type="entry name" value="PERIPLASMIC CHAPERONE PPID"/>
    <property type="match status" value="1"/>
</dbReference>
<gene>
    <name evidence="14" type="ORF">KDM89_10835</name>
</gene>
<comment type="subcellular location">
    <subcellularLocation>
        <location evidence="1">Cell inner membrane</location>
        <topology evidence="1">Single-pass type II membrane protein</topology>
        <orientation evidence="1">Periplasmic side</orientation>
    </subcellularLocation>
</comment>
<sequence length="639" mass="69919">MFEYIRTHQRLMQFLLLLIIFPSFALFGVESYTRSKAAAGAEVATVAGQAITQQELEVAVRNKADSLRQAYGPQFDPKMLNTPEARASILDEIVAQRAITAEIQKERIVIPDRVLVNDYMSNPALVGADGKLDKDKFEQLLARSGYTKAGYEYERRQTLAFQQLISAVQNTAIVPKSVAQRIALLSEQEREVQLMILKNTDFASKVNITDEMVKAYYEKNAANFEVPEAVKAEYVTLNAEALAAQVSVNDTEVSDFYKANAKQFTTEEQRSARHILVAVSDKAAPADKEKARAKAQALLEQIRKSPDVFAKLAKENSDDPGSKEAGGDLGIVAKNAMVKPFEDAVFRLKKDEISDLVQTQYGYHIIQLTSLSAGSVKPLADVKDQIVADIKKQKAAKAYGEAVEAFTDAVYQQPDSLKGVADKWKLKIETAEGITRKGIPAAPATLPLNNPKFLKALFADDVIKKNHNTEAVDIGGGNVIAAHVTEYKAASRRPLDQVRQLIVTRLTEEESAKLAATEGKNRLAALQKTPSAEGFAAPVTISRTKPEGVPAMAVPQIMKADTRQLPAMTGVEIPGMGYAVIRVNKVSDGTPDQARRSQEQQQLASIYAEQELSAYVEALKKKAKTTLNKTALTAPQPAN</sequence>
<evidence type="ECO:0000256" key="9">
    <source>
        <dbReference type="ARBA" id="ARBA00038408"/>
    </source>
</evidence>
<evidence type="ECO:0000256" key="11">
    <source>
        <dbReference type="ARBA" id="ARBA00042775"/>
    </source>
</evidence>
<keyword evidence="3" id="KW-0997">Cell inner membrane</keyword>
<dbReference type="Gene3D" id="3.10.50.40">
    <property type="match status" value="1"/>
</dbReference>
<keyword evidence="4" id="KW-0812">Transmembrane</keyword>
<keyword evidence="8 12" id="KW-0413">Isomerase</keyword>
<dbReference type="PANTHER" id="PTHR47529">
    <property type="entry name" value="PEPTIDYL-PROLYL CIS-TRANS ISOMERASE D"/>
    <property type="match status" value="1"/>
</dbReference>
<dbReference type="Pfam" id="PF13616">
    <property type="entry name" value="Rotamase_3"/>
    <property type="match status" value="1"/>
</dbReference>
<evidence type="ECO:0000256" key="8">
    <source>
        <dbReference type="ARBA" id="ARBA00023235"/>
    </source>
</evidence>
<accession>A0A941DKC5</accession>
<dbReference type="Gene3D" id="1.10.4030.10">
    <property type="entry name" value="Porin chaperone SurA, peptide-binding domain"/>
    <property type="match status" value="1"/>
</dbReference>
<dbReference type="InterPro" id="IPR052029">
    <property type="entry name" value="PpiD_chaperone"/>
</dbReference>
<evidence type="ECO:0000256" key="12">
    <source>
        <dbReference type="PROSITE-ProRule" id="PRU00278"/>
    </source>
</evidence>
<evidence type="ECO:0000256" key="10">
    <source>
        <dbReference type="ARBA" id="ARBA00040743"/>
    </source>
</evidence>
<dbReference type="PROSITE" id="PS50198">
    <property type="entry name" value="PPIC_PPIASE_2"/>
    <property type="match status" value="1"/>
</dbReference>
<dbReference type="Proteomes" id="UP000680067">
    <property type="component" value="Unassembled WGS sequence"/>
</dbReference>
<evidence type="ECO:0000256" key="3">
    <source>
        <dbReference type="ARBA" id="ARBA00022519"/>
    </source>
</evidence>
<evidence type="ECO:0000256" key="7">
    <source>
        <dbReference type="ARBA" id="ARBA00023186"/>
    </source>
</evidence>